<dbReference type="NCBIfam" id="TIGR04131">
    <property type="entry name" value="Bac_Flav_CTERM"/>
    <property type="match status" value="1"/>
</dbReference>
<dbReference type="RefSeq" id="WP_002697200.1">
    <property type="nucleotide sequence ID" value="NZ_AAWS01000013.1"/>
</dbReference>
<sequence>MGNKLAVAIGTEGICQLFDFDNNTGAVSNPVTIDNLEYAYGVEFSPDGKKLYISRRYHSDVYQYDISNHNQSAIVSSLVILPTFYNIGALQLAPDGKIYCSKYSYSLDVINNPDGKGNAAIYQEDGVSLNGRVGSLGLPTFVQSYFNTIAFTFDKTCKGQATEFTLTDTVDVLEVNWNFGDPASGVIANTSIQRKPTHVYATAGTYFVTLVITYTNGTQKTFERFVVITDSPPKVDLGPDQILCDKSLLLDATDSSAFSYAWSDGSTRPFLVVDTKGTYWVDVTNSCGTTRDSIDINDPSFTLDLGPDRVVCLGDTVSLNVYTPGATYEWQDGSTDSVYVVADEGVYTVRVTKDGCTQTDDIKVSVIKIELPSSNVVLCKDQTLRLDVYQNVQGVNFTYTWRKVTDPSTGATTVVSTDSVYTITQTGEYTVRVAGGGCAATGSINVGINNTPPPTVDLGKDTVICFGTTLKLDATLLGQSATYLWQDGSTNPTYIARNGGLYYVDVTSGGCTTRDAINITIEFPLPLNLGKDSTVLCDPINGLPLVAYNPRATAYLWNDGSTNDSLIVKQPGTYWVTITSSTGCITQDTILIIDQTQPLTPVSLGNDTTLCSGQTLLLDAGNPQANYLWQNGSSDRYLSVTNSGKYWVEVTNGCQTETDTINVTYIQTPVVDFGADKVLCAGEPIKLDAAQPGATYLWQDGSTDSVFVVNTPGKYWVKINRGKCAVTDTIDIDFTIPPVTNLGKDTILCDGQNLFLDVYTPGATYLWQDSTTNPYYEITQSGTYAVQVSIGDCKKTDTVVVSYPDANFNLGDSTIICTSVPYTLDVTNPHPAATYLWQDGSTNPTFTVSAVGWYKVTVSLGRCTSTDSVYIDIANPPQVNLGKDTLVCNGSPLLLDAFNPGATYEWSDGSKNPTLTVTQSGMYWVKTSIGQCSVIDTINVTIFNVDFGFGRNLMVCQNEAVFLDVFVQGATYEWNTPTDRTDLNKYKPFKNVTQPGTYWVTVKLGGCEKTDTITIEHAIPPVINFPTDSLTICQGDSIVLNAFNKLADYMWQDGSTNPTYAARNTGWYKVAVSIGQCVRMDSMYVNVLQKAFSFDQDTLRPCTGSSVLLNAYNVGATYLWDDGSTLPFKVVTQNGWYKVEVSFKACAVRDSVFIEYTSPPSVNLGADQILCNDESLLLNATSAGATYEWQDGSTNPTFTITQSGKYWVAVKKGDCIVSDTINVEYRLVGFSLGQDRVLCEGATEFIDAYQVGATYVWQDGSTKPYYFADKVGTYWVDVTFGTCSVRDSLQILPPVVDFGGAETSVCAGQTLVLDATLPGALGYLWSNGTTDATLSVTNAGTYSVTVRLNNCEATGSIKVSFINPPDASLATRNDTILCTGGSLTLQPKAAIDGITATYLWSDGSTTPTLTITNPGLYWVAVTEGICTARDTVVVNRANCNLYVPNVITPNGDGKNDTFKIPGLDKSGWKLIISNRLGNVIYRRNDYQNDWNGGSAPAGLYFYSLTYKDTGVSYKGWIKIMK</sequence>
<evidence type="ECO:0000313" key="3">
    <source>
        <dbReference type="Proteomes" id="UP000004095"/>
    </source>
</evidence>
<dbReference type="EMBL" id="AAWS01000013">
    <property type="protein sequence ID" value="EAY28994.1"/>
    <property type="molecule type" value="Genomic_DNA"/>
</dbReference>
<comment type="caution">
    <text evidence="2">The sequence shown here is derived from an EMBL/GenBank/DDBJ whole genome shotgun (WGS) entry which is preliminary data.</text>
</comment>
<evidence type="ECO:0000259" key="1">
    <source>
        <dbReference type="PROSITE" id="PS50093"/>
    </source>
</evidence>
<dbReference type="Pfam" id="PF18911">
    <property type="entry name" value="PKD_4"/>
    <property type="match status" value="1"/>
</dbReference>
<organism evidence="2 3">
    <name type="scientific">Microscilla marina ATCC 23134</name>
    <dbReference type="NCBI Taxonomy" id="313606"/>
    <lineage>
        <taxon>Bacteria</taxon>
        <taxon>Pseudomonadati</taxon>
        <taxon>Bacteroidota</taxon>
        <taxon>Cytophagia</taxon>
        <taxon>Cytophagales</taxon>
        <taxon>Microscillaceae</taxon>
        <taxon>Microscilla</taxon>
    </lineage>
</organism>
<dbReference type="Proteomes" id="UP000004095">
    <property type="component" value="Unassembled WGS sequence"/>
</dbReference>
<dbReference type="InterPro" id="IPR022409">
    <property type="entry name" value="PKD/Chitinase_dom"/>
</dbReference>
<dbReference type="PROSITE" id="PS50093">
    <property type="entry name" value="PKD"/>
    <property type="match status" value="1"/>
</dbReference>
<dbReference type="Gene3D" id="2.60.40.10">
    <property type="entry name" value="Immunoglobulins"/>
    <property type="match status" value="1"/>
</dbReference>
<dbReference type="Pfam" id="PF13585">
    <property type="entry name" value="CHU_C"/>
    <property type="match status" value="1"/>
</dbReference>
<proteinExistence type="predicted"/>
<reference evidence="2 3" key="1">
    <citation type="submission" date="2007-01" db="EMBL/GenBank/DDBJ databases">
        <authorList>
            <person name="Haygood M."/>
            <person name="Podell S."/>
            <person name="Anderson C."/>
            <person name="Hopkinson B."/>
            <person name="Roe K."/>
            <person name="Barbeau K."/>
            <person name="Gaasterland T."/>
            <person name="Ferriera S."/>
            <person name="Johnson J."/>
            <person name="Kravitz S."/>
            <person name="Beeson K."/>
            <person name="Sutton G."/>
            <person name="Rogers Y.-H."/>
            <person name="Friedman R."/>
            <person name="Frazier M."/>
            <person name="Venter J.C."/>
        </authorList>
    </citation>
    <scope>NUCLEOTIDE SEQUENCE [LARGE SCALE GENOMIC DNA]</scope>
    <source>
        <strain evidence="2 3">ATCC 23134</strain>
    </source>
</reference>
<dbReference type="SMART" id="SM00089">
    <property type="entry name" value="PKD"/>
    <property type="match status" value="3"/>
</dbReference>
<dbReference type="InterPro" id="IPR000601">
    <property type="entry name" value="PKD_dom"/>
</dbReference>
<dbReference type="PANTHER" id="PTHR36842">
    <property type="entry name" value="PROTEIN TOLB HOMOLOG"/>
    <property type="match status" value="1"/>
</dbReference>
<dbReference type="InterPro" id="IPR026341">
    <property type="entry name" value="T9SS_type_B"/>
</dbReference>
<keyword evidence="3" id="KW-1185">Reference proteome</keyword>
<dbReference type="SUPFAM" id="SSF63829">
    <property type="entry name" value="Calcium-dependent phosphotriesterase"/>
    <property type="match status" value="1"/>
</dbReference>
<accession>A1ZL28</accession>
<evidence type="ECO:0000313" key="2">
    <source>
        <dbReference type="EMBL" id="EAY28994.1"/>
    </source>
</evidence>
<dbReference type="SUPFAM" id="SSF49299">
    <property type="entry name" value="PKD domain"/>
    <property type="match status" value="1"/>
</dbReference>
<name>A1ZL28_MICM2</name>
<protein>
    <submittedName>
        <fullName evidence="2">PKD domain protein</fullName>
    </submittedName>
</protein>
<dbReference type="eggNOG" id="COG3291">
    <property type="taxonomic scope" value="Bacteria"/>
</dbReference>
<dbReference type="PANTHER" id="PTHR36842:SF1">
    <property type="entry name" value="PROTEIN TOLB"/>
    <property type="match status" value="1"/>
</dbReference>
<feature type="domain" description="PKD" evidence="1">
    <location>
        <begin position="164"/>
        <end position="229"/>
    </location>
</feature>
<dbReference type="eggNOG" id="COG3386">
    <property type="taxonomic scope" value="Bacteria"/>
</dbReference>
<gene>
    <name evidence="2" type="ORF">M23134_00148</name>
</gene>
<dbReference type="InterPro" id="IPR035986">
    <property type="entry name" value="PKD_dom_sf"/>
</dbReference>
<dbReference type="OrthoDB" id="1491125at2"/>
<dbReference type="InterPro" id="IPR013783">
    <property type="entry name" value="Ig-like_fold"/>
</dbReference>